<evidence type="ECO:0000256" key="2">
    <source>
        <dbReference type="ARBA" id="ARBA00006484"/>
    </source>
</evidence>
<evidence type="ECO:0000313" key="7">
    <source>
        <dbReference type="EMBL" id="KAF5196664.1"/>
    </source>
</evidence>
<feature type="transmembrane region" description="Helical" evidence="6">
    <location>
        <begin position="12"/>
        <end position="30"/>
    </location>
</feature>
<dbReference type="EMBL" id="JABWDY010015684">
    <property type="protein sequence ID" value="KAF5196664.1"/>
    <property type="molecule type" value="Genomic_DNA"/>
</dbReference>
<feature type="transmembrane region" description="Helical" evidence="6">
    <location>
        <begin position="300"/>
        <end position="320"/>
    </location>
</feature>
<evidence type="ECO:0000313" key="8">
    <source>
        <dbReference type="Proteomes" id="UP000554482"/>
    </source>
</evidence>
<evidence type="ECO:0000256" key="6">
    <source>
        <dbReference type="SAM" id="Phobius"/>
    </source>
</evidence>
<name>A0A7J6WGV4_THATH</name>
<dbReference type="Pfam" id="PF00106">
    <property type="entry name" value="adh_short"/>
    <property type="match status" value="3"/>
</dbReference>
<dbReference type="EC" id="1.1.1.331" evidence="4"/>
<dbReference type="FunFam" id="3.40.50.720:FF:000084">
    <property type="entry name" value="Short-chain dehydrogenase reductase"/>
    <property type="match status" value="3"/>
</dbReference>
<keyword evidence="6" id="KW-0472">Membrane</keyword>
<organism evidence="7 8">
    <name type="scientific">Thalictrum thalictroides</name>
    <name type="common">Rue-anemone</name>
    <name type="synonym">Anemone thalictroides</name>
    <dbReference type="NCBI Taxonomy" id="46969"/>
    <lineage>
        <taxon>Eukaryota</taxon>
        <taxon>Viridiplantae</taxon>
        <taxon>Streptophyta</taxon>
        <taxon>Embryophyta</taxon>
        <taxon>Tracheophyta</taxon>
        <taxon>Spermatophyta</taxon>
        <taxon>Magnoliopsida</taxon>
        <taxon>Ranunculales</taxon>
        <taxon>Ranunculaceae</taxon>
        <taxon>Thalictroideae</taxon>
        <taxon>Thalictrum</taxon>
    </lineage>
</organism>
<dbReference type="PROSITE" id="PS00061">
    <property type="entry name" value="ADH_SHORT"/>
    <property type="match status" value="3"/>
</dbReference>
<keyword evidence="6" id="KW-1133">Transmembrane helix</keyword>
<dbReference type="NCBIfam" id="NF004825">
    <property type="entry name" value="PRK06181.1"/>
    <property type="match status" value="1"/>
</dbReference>
<dbReference type="InterPro" id="IPR002347">
    <property type="entry name" value="SDR_fam"/>
</dbReference>
<evidence type="ECO:0000256" key="1">
    <source>
        <dbReference type="ARBA" id="ARBA00004606"/>
    </source>
</evidence>
<keyword evidence="6" id="KW-0812">Transmembrane</keyword>
<dbReference type="Proteomes" id="UP000554482">
    <property type="component" value="Unassembled WGS sequence"/>
</dbReference>
<dbReference type="OrthoDB" id="47007at2759"/>
<evidence type="ECO:0000256" key="4">
    <source>
        <dbReference type="ARBA" id="ARBA00066949"/>
    </source>
</evidence>
<dbReference type="PRINTS" id="PR00081">
    <property type="entry name" value="GDHRDH"/>
</dbReference>
<sequence length="861" mass="95092">MELIHLVMDLVVPPVLLIFLLVILPPYLLYKFVNSIIKRFTMEDLTGKVVLITGASSGIGEHLAYEYAKKGARLALVARREKKLQEVAEKALKFGSPDAIFICGDVSKSNDCKRFVEETVNHFGRLDHLVNNAGIISSFYFEETKDISCLIPLMDVNFWGSVYPTQFALPQLKKNKGKIAVVASPAGWLYGPDASIYGASKAALVNFYDTLRVEFGSSVTITIASPGFTESEMAHGKHLTAEGKVEVEKERTDAVIGIFPIKSAEECCNTIVNAICRGDRYVTDPSWCQSMELIHLVMDLLVPPVLLIFMLVSLPPYLLYKFVITIIRMFTMEDLTGKVVLITGASSGIGEHLAYEYANRGACLALVARREKKLQEVAEKAHEFGCPDAIVVCADVSKSDDCKRFVEETVNHFGRLDHLVNNAGINSGFYFEESKEISSSIPVMDVNFWGSVYPTQFALPELKKTKGRIVVVASPAGWLYGPCTSIYGASKAALVNFYDTLRVEFGSSVSITIASPGYTDSEMTQGKHLTQEGIVEVNTELRDAVIGIFPVKSARKCCKNIVNAFVITIIRRFTMEDLTGKVILITGASSGIGEQLAYEYARKGARLALVARREKKLQKVAEKASEFGCPDAIVICADVSISNDCKRFVEETVNHFGRLDHLVNNAGINNAFFFEESKDISSSIPVMDINFWGSVYSTQFALPHLKNSKGKILVIGSASAWLYGPCLSIYGASKAALENFYQTIRLEFGSSVKITIASPGYIESEIKEGKHLAADGTVQVDKEKIDAIIGPVPVKSARECAKNIVNGVRRGDRYVTDPSWLWFVYVFKVFIPEVVEWFFRVLFVLQPKTTKINAAEQKSSP</sequence>
<gene>
    <name evidence="7" type="ORF">FRX31_013751</name>
</gene>
<dbReference type="GO" id="GO:0009807">
    <property type="term" value="P:lignan biosynthetic process"/>
    <property type="evidence" value="ECO:0007669"/>
    <property type="project" value="UniProtKB-ARBA"/>
</dbReference>
<dbReference type="GO" id="GO:0016020">
    <property type="term" value="C:membrane"/>
    <property type="evidence" value="ECO:0007669"/>
    <property type="project" value="UniProtKB-SubCell"/>
</dbReference>
<keyword evidence="3" id="KW-0560">Oxidoreductase</keyword>
<comment type="subcellular location">
    <subcellularLocation>
        <location evidence="1">Membrane</location>
        <topology evidence="1">Single-pass type II membrane protein</topology>
    </subcellularLocation>
</comment>
<comment type="similarity">
    <text evidence="2">Belongs to the short-chain dehydrogenases/reductases (SDR) family.</text>
</comment>
<dbReference type="PANTHER" id="PTHR43391:SF78">
    <property type="entry name" value="11-BETA-HYDROXYSTEROID DEHYDROGENASE 1B-LIKE ISOFORM X1"/>
    <property type="match status" value="1"/>
</dbReference>
<proteinExistence type="inferred from homology"/>
<accession>A0A7J6WGV4</accession>
<dbReference type="GO" id="GO:0005829">
    <property type="term" value="C:cytosol"/>
    <property type="evidence" value="ECO:0007669"/>
    <property type="project" value="TreeGrafter"/>
</dbReference>
<comment type="caution">
    <text evidence="7">The sequence shown here is derived from an EMBL/GenBank/DDBJ whole genome shotgun (WGS) entry which is preliminary data.</text>
</comment>
<dbReference type="Gene3D" id="3.40.50.720">
    <property type="entry name" value="NAD(P)-binding Rossmann-like Domain"/>
    <property type="match status" value="3"/>
</dbReference>
<reference evidence="7 8" key="1">
    <citation type="submission" date="2020-06" db="EMBL/GenBank/DDBJ databases">
        <title>Transcriptomic and genomic resources for Thalictrum thalictroides and T. hernandezii: Facilitating candidate gene discovery in an emerging model plant lineage.</title>
        <authorList>
            <person name="Arias T."/>
            <person name="Riano-Pachon D.M."/>
            <person name="Di Stilio V.S."/>
        </authorList>
    </citation>
    <scope>NUCLEOTIDE SEQUENCE [LARGE SCALE GENOMIC DNA]</scope>
    <source>
        <strain evidence="8">cv. WT478/WT964</strain>
        <tissue evidence="7">Leaves</tissue>
    </source>
</reference>
<dbReference type="PANTHER" id="PTHR43391">
    <property type="entry name" value="RETINOL DEHYDROGENASE-RELATED"/>
    <property type="match status" value="1"/>
</dbReference>
<dbReference type="InterPro" id="IPR020904">
    <property type="entry name" value="Sc_DH/Rdtase_CS"/>
</dbReference>
<keyword evidence="8" id="KW-1185">Reference proteome</keyword>
<protein>
    <recommendedName>
        <fullName evidence="5">Secoisolariciresinol dehydrogenase</fullName>
        <ecNumber evidence="4">1.1.1.331</ecNumber>
    </recommendedName>
</protein>
<dbReference type="PRINTS" id="PR00080">
    <property type="entry name" value="SDRFAMILY"/>
</dbReference>
<dbReference type="GO" id="GO:0120529">
    <property type="term" value="F:secoisolariciresinol dehydrogenase activity"/>
    <property type="evidence" value="ECO:0007669"/>
    <property type="project" value="UniProtKB-EC"/>
</dbReference>
<dbReference type="AlphaFoldDB" id="A0A7J6WGV4"/>
<evidence type="ECO:0000256" key="3">
    <source>
        <dbReference type="ARBA" id="ARBA00023002"/>
    </source>
</evidence>
<evidence type="ECO:0000256" key="5">
    <source>
        <dbReference type="ARBA" id="ARBA00071098"/>
    </source>
</evidence>
<dbReference type="SUPFAM" id="SSF51735">
    <property type="entry name" value="NAD(P)-binding Rossmann-fold domains"/>
    <property type="match status" value="3"/>
</dbReference>
<dbReference type="InterPro" id="IPR036291">
    <property type="entry name" value="NAD(P)-bd_dom_sf"/>
</dbReference>